<dbReference type="AlphaFoldDB" id="A0A364RJD2"/>
<feature type="transmembrane region" description="Helical" evidence="1">
    <location>
        <begin position="12"/>
        <end position="27"/>
    </location>
</feature>
<feature type="transmembrane region" description="Helical" evidence="1">
    <location>
        <begin position="579"/>
        <end position="597"/>
    </location>
</feature>
<dbReference type="OrthoDB" id="980086at2"/>
<name>A0A364RJD2_9BACT</name>
<keyword evidence="3" id="KW-1185">Reference proteome</keyword>
<gene>
    <name evidence="2" type="ORF">DP923_04735</name>
</gene>
<keyword evidence="1" id="KW-1133">Transmembrane helix</keyword>
<dbReference type="Proteomes" id="UP000251692">
    <property type="component" value="Unassembled WGS sequence"/>
</dbReference>
<keyword evidence="1" id="KW-0472">Membrane</keyword>
<evidence type="ECO:0000256" key="1">
    <source>
        <dbReference type="SAM" id="Phobius"/>
    </source>
</evidence>
<dbReference type="EMBL" id="QMDV01000001">
    <property type="protein sequence ID" value="RAU84348.1"/>
    <property type="molecule type" value="Genomic_DNA"/>
</dbReference>
<keyword evidence="1" id="KW-0812">Transmembrane</keyword>
<protein>
    <submittedName>
        <fullName evidence="2">Uncharacterized protein</fullName>
    </submittedName>
</protein>
<organism evidence="2 3">
    <name type="scientific">Pontibacter arcticus</name>
    <dbReference type="NCBI Taxonomy" id="2080288"/>
    <lineage>
        <taxon>Bacteria</taxon>
        <taxon>Pseudomonadati</taxon>
        <taxon>Bacteroidota</taxon>
        <taxon>Cytophagia</taxon>
        <taxon>Cytophagales</taxon>
        <taxon>Hymenobacteraceae</taxon>
        <taxon>Pontibacter</taxon>
    </lineage>
</organism>
<evidence type="ECO:0000313" key="3">
    <source>
        <dbReference type="Proteomes" id="UP000251692"/>
    </source>
</evidence>
<evidence type="ECO:0000313" key="2">
    <source>
        <dbReference type="EMBL" id="RAU84348.1"/>
    </source>
</evidence>
<reference evidence="2 3" key="2">
    <citation type="submission" date="2018-07" db="EMBL/GenBank/DDBJ databases">
        <title>Pontibacter sp. 2b14 genomic sequence and assembly.</title>
        <authorList>
            <person name="Du Z.-J."/>
        </authorList>
    </citation>
    <scope>NUCLEOTIDE SEQUENCE [LARGE SCALE GENOMIC DNA]</scope>
    <source>
        <strain evidence="2 3">2b14</strain>
    </source>
</reference>
<dbReference type="RefSeq" id="WP_112304628.1">
    <property type="nucleotide sequence ID" value="NZ_QMDV01000001.1"/>
</dbReference>
<feature type="transmembrane region" description="Helical" evidence="1">
    <location>
        <begin position="39"/>
        <end position="58"/>
    </location>
</feature>
<proteinExistence type="predicted"/>
<comment type="caution">
    <text evidence="2">The sequence shown here is derived from an EMBL/GenBank/DDBJ whole genome shotgun (WGS) entry which is preliminary data.</text>
</comment>
<reference evidence="2 3" key="1">
    <citation type="submission" date="2018-06" db="EMBL/GenBank/DDBJ databases">
        <authorList>
            <person name="Liu Z.-W."/>
        </authorList>
    </citation>
    <scope>NUCLEOTIDE SEQUENCE [LARGE SCALE GENOMIC DNA]</scope>
    <source>
        <strain evidence="2 3">2b14</strain>
    </source>
</reference>
<accession>A0A364RJD2</accession>
<sequence length="601" mass="66976">MTILADSTYFPWLLGIAATLLLVALAWRRPNPNRRVWRVLASILAGISLVLLIFPPSIRKTINPSTAILLTPNFNADTLAALLDTSVAAPQLFSYKTEADEATAIPHLYTLKQQYPALQTLHVLGEGLEQEELQLLESINLIPHVANKAEGIKTISWPEKVKLGERVVVTGKYKATKPTRLYLQAAGRVRDSLQVKPDSTYTFALSYTPKQEGRFTYQLLAKTDEKQDTLGQIPVQVQPVKPISILILASFPQFEFKFLKNHLGQLQHKVALRSTVSKGINQSEWVNLPETNLSSITPKLLQTFDVVITEPQALQSMNATERRALQQAVTENGLGVLTIASEPATNRNTTFFTSFRAQRLSQQDTRTADATWTGTGEASISVAPYSLIPTTAVTSLVTEKGNNLLAGFKKAGWGKVGFSFAPQTFPWQLEGKEAVYARYWAHVISEIAKPETNESFWQIRSPQVPLVNKAVTLQLTDYTLADATAKVQVFSLKDSLKADLSLAQVPLQPEQFTGTFWPQQTGWHVIQAPEKALYYFFVQDTSDWHFATSEAKREATLAFASSQGIKPTQASIAYQEEQVSILWFFILFVLSSGYLWLEEKL</sequence>